<sequence>MNTCPPLLVNGIIFDYNEFLKDEVCQIYYIWNNHFRDNYLLCTGNIWAGMLVLSPKTDYCETGRWLGKKYPGECGST</sequence>
<protein>
    <submittedName>
        <fullName evidence="1">Uncharacterized protein</fullName>
    </submittedName>
</protein>
<dbReference type="STRING" id="1817863.A2Y62_00995"/>
<dbReference type="AlphaFoldDB" id="A0A1F5VVF6"/>
<reference evidence="1 2" key="1">
    <citation type="journal article" date="2016" name="Nat. Commun.">
        <title>Thousands of microbial genomes shed light on interconnected biogeochemical processes in an aquifer system.</title>
        <authorList>
            <person name="Anantharaman K."/>
            <person name="Brown C.T."/>
            <person name="Hug L.A."/>
            <person name="Sharon I."/>
            <person name="Castelle C.J."/>
            <person name="Probst A.J."/>
            <person name="Thomas B.C."/>
            <person name="Singh A."/>
            <person name="Wilkins M.J."/>
            <person name="Karaoz U."/>
            <person name="Brodie E.L."/>
            <person name="Williams K.H."/>
            <person name="Hubbard S.S."/>
            <person name="Banfield J.F."/>
        </authorList>
    </citation>
    <scope>NUCLEOTIDE SEQUENCE [LARGE SCALE GENOMIC DNA]</scope>
</reference>
<gene>
    <name evidence="1" type="ORF">A2Y62_00995</name>
</gene>
<name>A0A1F5VVF6_9BACT</name>
<evidence type="ECO:0000313" key="1">
    <source>
        <dbReference type="EMBL" id="OGF67396.1"/>
    </source>
</evidence>
<evidence type="ECO:0000313" key="2">
    <source>
        <dbReference type="Proteomes" id="UP000178943"/>
    </source>
</evidence>
<comment type="caution">
    <text evidence="1">The sequence shown here is derived from an EMBL/GenBank/DDBJ whole genome shotgun (WGS) entry which is preliminary data.</text>
</comment>
<accession>A0A1F5VVF6</accession>
<organism evidence="1 2">
    <name type="scientific">Candidatus Fischerbacteria bacterium RBG_13_37_8</name>
    <dbReference type="NCBI Taxonomy" id="1817863"/>
    <lineage>
        <taxon>Bacteria</taxon>
        <taxon>Candidatus Fischeribacteriota</taxon>
    </lineage>
</organism>
<dbReference type="Proteomes" id="UP000178943">
    <property type="component" value="Unassembled WGS sequence"/>
</dbReference>
<proteinExistence type="predicted"/>
<dbReference type="EMBL" id="MFGW01000056">
    <property type="protein sequence ID" value="OGF67396.1"/>
    <property type="molecule type" value="Genomic_DNA"/>
</dbReference>